<feature type="signal peptide" evidence="2">
    <location>
        <begin position="1"/>
        <end position="30"/>
    </location>
</feature>
<dbReference type="AlphaFoldDB" id="A0A9Q1QEY2"/>
<keyword evidence="4" id="KW-1185">Reference proteome</keyword>
<gene>
    <name evidence="3" type="ORF">Cgig2_015377</name>
</gene>
<name>A0A9Q1QEY2_9CARY</name>
<evidence type="ECO:0000256" key="1">
    <source>
        <dbReference type="SAM" id="MobiDB-lite"/>
    </source>
</evidence>
<reference evidence="3" key="1">
    <citation type="submission" date="2022-04" db="EMBL/GenBank/DDBJ databases">
        <title>Carnegiea gigantea Genome sequencing and assembly v2.</title>
        <authorList>
            <person name="Copetti D."/>
            <person name="Sanderson M.J."/>
            <person name="Burquez A."/>
            <person name="Wojciechowski M.F."/>
        </authorList>
    </citation>
    <scope>NUCLEOTIDE SEQUENCE</scope>
    <source>
        <strain evidence="3">SGP5-SGP5p</strain>
        <tissue evidence="3">Aerial part</tissue>
    </source>
</reference>
<sequence length="263" mass="28551">MALPRTVKMPALILLILLALRPTIINVSWASLEVGSIDPLTPLQSQLTRPVRRPAQTGPDRALSVWSLVLSFSVFGLRCGPVSGSAFLLRSRLRALEFFSFSSPSPSPVSSPSLNLRISRLSASDLGSRSLFFFFFFFFFWACRSLPLWTLCDWRLRSVNCSPLHPPAAGSFQCGVSFGGVMNELPEAGFGIGLVRSGSSSDRSGLVQDRLQTGPVLGPSRSGPVQSRPGPMNTPNCKERSESGSYLKSGTRSKLYSFNTANS</sequence>
<evidence type="ECO:0000313" key="4">
    <source>
        <dbReference type="Proteomes" id="UP001153076"/>
    </source>
</evidence>
<evidence type="ECO:0000256" key="2">
    <source>
        <dbReference type="SAM" id="SignalP"/>
    </source>
</evidence>
<evidence type="ECO:0008006" key="5">
    <source>
        <dbReference type="Google" id="ProtNLM"/>
    </source>
</evidence>
<protein>
    <recommendedName>
        <fullName evidence="5">Secreted protein</fullName>
    </recommendedName>
</protein>
<keyword evidence="2" id="KW-0732">Signal</keyword>
<accession>A0A9Q1QEY2</accession>
<evidence type="ECO:0000313" key="3">
    <source>
        <dbReference type="EMBL" id="KAJ8438120.1"/>
    </source>
</evidence>
<proteinExistence type="predicted"/>
<organism evidence="3 4">
    <name type="scientific">Carnegiea gigantea</name>
    <dbReference type="NCBI Taxonomy" id="171969"/>
    <lineage>
        <taxon>Eukaryota</taxon>
        <taxon>Viridiplantae</taxon>
        <taxon>Streptophyta</taxon>
        <taxon>Embryophyta</taxon>
        <taxon>Tracheophyta</taxon>
        <taxon>Spermatophyta</taxon>
        <taxon>Magnoliopsida</taxon>
        <taxon>eudicotyledons</taxon>
        <taxon>Gunneridae</taxon>
        <taxon>Pentapetalae</taxon>
        <taxon>Caryophyllales</taxon>
        <taxon>Cactineae</taxon>
        <taxon>Cactaceae</taxon>
        <taxon>Cactoideae</taxon>
        <taxon>Echinocereeae</taxon>
        <taxon>Carnegiea</taxon>
    </lineage>
</organism>
<feature type="region of interest" description="Disordered" evidence="1">
    <location>
        <begin position="201"/>
        <end position="250"/>
    </location>
</feature>
<dbReference type="EMBL" id="JAKOGI010000268">
    <property type="protein sequence ID" value="KAJ8438120.1"/>
    <property type="molecule type" value="Genomic_DNA"/>
</dbReference>
<comment type="caution">
    <text evidence="3">The sequence shown here is derived from an EMBL/GenBank/DDBJ whole genome shotgun (WGS) entry which is preliminary data.</text>
</comment>
<feature type="chain" id="PRO_5040517159" description="Secreted protein" evidence="2">
    <location>
        <begin position="31"/>
        <end position="263"/>
    </location>
</feature>
<dbReference type="Proteomes" id="UP001153076">
    <property type="component" value="Unassembled WGS sequence"/>
</dbReference>